<dbReference type="EMBL" id="AZDA01000092">
    <property type="protein sequence ID" value="KRK34394.1"/>
    <property type="molecule type" value="Genomic_DNA"/>
</dbReference>
<keyword evidence="2" id="KW-1185">Reference proteome</keyword>
<reference evidence="1 2" key="1">
    <citation type="journal article" date="2015" name="Genome Announc.">
        <title>Expanding the biotechnology potential of lactobacilli through comparative genomics of 213 strains and associated genera.</title>
        <authorList>
            <person name="Sun Z."/>
            <person name="Harris H.M."/>
            <person name="McCann A."/>
            <person name="Guo C."/>
            <person name="Argimon S."/>
            <person name="Zhang W."/>
            <person name="Yang X."/>
            <person name="Jeffery I.B."/>
            <person name="Cooney J.C."/>
            <person name="Kagawa T.F."/>
            <person name="Liu W."/>
            <person name="Song Y."/>
            <person name="Salvetti E."/>
            <person name="Wrobel A."/>
            <person name="Rasinkangas P."/>
            <person name="Parkhill J."/>
            <person name="Rea M.C."/>
            <person name="O'Sullivan O."/>
            <person name="Ritari J."/>
            <person name="Douillard F.P."/>
            <person name="Paul Ross R."/>
            <person name="Yang R."/>
            <person name="Briner A.E."/>
            <person name="Felis G.E."/>
            <person name="de Vos W.M."/>
            <person name="Barrangou R."/>
            <person name="Klaenhammer T.R."/>
            <person name="Caufield P.W."/>
            <person name="Cui Y."/>
            <person name="Zhang H."/>
            <person name="O'Toole P.W."/>
        </authorList>
    </citation>
    <scope>NUCLEOTIDE SEQUENCE [LARGE SCALE GENOMIC DNA]</scope>
    <source>
        <strain evidence="1 2">DSM 20003</strain>
    </source>
</reference>
<sequence>MEQQVTYRQAKKALSEWFGIQNPELDTSKFPMSMSSFNAYLGQYTEELKKQMSAAQHDHLPF</sequence>
<gene>
    <name evidence="1" type="ORF">FC07_GL000603</name>
</gene>
<proteinExistence type="predicted"/>
<organism evidence="1 2">
    <name type="scientific">Loigolactobacillus bifermentans DSM 20003</name>
    <dbReference type="NCBI Taxonomy" id="1423726"/>
    <lineage>
        <taxon>Bacteria</taxon>
        <taxon>Bacillati</taxon>
        <taxon>Bacillota</taxon>
        <taxon>Bacilli</taxon>
        <taxon>Lactobacillales</taxon>
        <taxon>Lactobacillaceae</taxon>
        <taxon>Loigolactobacillus</taxon>
    </lineage>
</organism>
<name>A0A0R1GSG1_9LACO</name>
<dbReference type="Proteomes" id="UP000051461">
    <property type="component" value="Unassembled WGS sequence"/>
</dbReference>
<evidence type="ECO:0000313" key="1">
    <source>
        <dbReference type="EMBL" id="KRK34394.1"/>
    </source>
</evidence>
<dbReference type="STRING" id="1423726.FC07_GL000603"/>
<comment type="caution">
    <text evidence="1">The sequence shown here is derived from an EMBL/GenBank/DDBJ whole genome shotgun (WGS) entry which is preliminary data.</text>
</comment>
<dbReference type="AlphaFoldDB" id="A0A0R1GSG1"/>
<protein>
    <submittedName>
        <fullName evidence="1">Uncharacterized protein</fullName>
    </submittedName>
</protein>
<evidence type="ECO:0000313" key="2">
    <source>
        <dbReference type="Proteomes" id="UP000051461"/>
    </source>
</evidence>
<dbReference type="RefSeq" id="WP_057905034.1">
    <property type="nucleotide sequence ID" value="NZ_AZDA01000092.1"/>
</dbReference>
<accession>A0A0R1GSG1</accession>